<comment type="caution">
    <text evidence="1">The sequence shown here is derived from an EMBL/GenBank/DDBJ whole genome shotgun (WGS) entry which is preliminary data.</text>
</comment>
<reference evidence="1 2" key="1">
    <citation type="submission" date="2010-04" db="EMBL/GenBank/DDBJ databases">
        <authorList>
            <person name="Qin X."/>
            <person name="Bachman B."/>
            <person name="Battles P."/>
            <person name="Bell A."/>
            <person name="Bess C."/>
            <person name="Bickham C."/>
            <person name="Chaboub L."/>
            <person name="Chen D."/>
            <person name="Coyle M."/>
            <person name="Deiros D.R."/>
            <person name="Dinh H."/>
            <person name="Forbes L."/>
            <person name="Fowler G."/>
            <person name="Francisco L."/>
            <person name="Fu Q."/>
            <person name="Gubbala S."/>
            <person name="Hale W."/>
            <person name="Han Y."/>
            <person name="Hemphill L."/>
            <person name="Highlander S.K."/>
            <person name="Hirani K."/>
            <person name="Hogues M."/>
            <person name="Jackson L."/>
            <person name="Jakkamsetti A."/>
            <person name="Javaid M."/>
            <person name="Jiang H."/>
            <person name="Korchina V."/>
            <person name="Kovar C."/>
            <person name="Lara F."/>
            <person name="Lee S."/>
            <person name="Mata R."/>
            <person name="Mathew T."/>
            <person name="Moen C."/>
            <person name="Morales K."/>
            <person name="Munidasa M."/>
            <person name="Nazareth L."/>
            <person name="Ngo R."/>
            <person name="Nguyen L."/>
            <person name="Okwuonu G."/>
            <person name="Ongeri F."/>
            <person name="Patil S."/>
            <person name="Petrosino J."/>
            <person name="Pham C."/>
            <person name="Pham P."/>
            <person name="Pu L.-L."/>
            <person name="Puazo M."/>
            <person name="Raj R."/>
            <person name="Reid J."/>
            <person name="Rouhana J."/>
            <person name="Saada N."/>
            <person name="Shang Y."/>
            <person name="Simmons D."/>
            <person name="Thornton R."/>
            <person name="Warren J."/>
            <person name="Weissenberger G."/>
            <person name="Zhang J."/>
            <person name="Zhang L."/>
            <person name="Zhou C."/>
            <person name="Zhu D."/>
            <person name="Muzny D."/>
            <person name="Worley K."/>
            <person name="Gibbs R."/>
        </authorList>
    </citation>
    <scope>NUCLEOTIDE SEQUENCE [LARGE SCALE GENOMIC DNA]</scope>
    <source>
        <strain evidence="1 2">ATCC 49957</strain>
    </source>
</reference>
<proteinExistence type="predicted"/>
<evidence type="ECO:0000313" key="1">
    <source>
        <dbReference type="EMBL" id="EFH11140.1"/>
    </source>
</evidence>
<keyword evidence="2" id="KW-1185">Reference proteome</keyword>
<dbReference type="AlphaFoldDB" id="D5RNH8"/>
<gene>
    <name evidence="1" type="ORF">HMPREF0731_2639</name>
</gene>
<dbReference type="HOGENOM" id="CLU_3001347_0_0_5"/>
<sequence>RHALLGHALPCVALHGFDASAPAKLDFALAGLGLGGLALEGRAPGAPLAQHAGAFAA</sequence>
<organism evidence="1 2">
    <name type="scientific">Pseudoroseomonas cervicalis ATCC 49957</name>
    <dbReference type="NCBI Taxonomy" id="525371"/>
    <lineage>
        <taxon>Bacteria</taxon>
        <taxon>Pseudomonadati</taxon>
        <taxon>Pseudomonadota</taxon>
        <taxon>Alphaproteobacteria</taxon>
        <taxon>Acetobacterales</taxon>
        <taxon>Roseomonadaceae</taxon>
        <taxon>Roseomonas</taxon>
    </lineage>
</organism>
<protein>
    <submittedName>
        <fullName evidence="1">Uncharacterized protein</fullName>
    </submittedName>
</protein>
<evidence type="ECO:0000313" key="2">
    <source>
        <dbReference type="Proteomes" id="UP000005324"/>
    </source>
</evidence>
<feature type="non-terminal residue" evidence="1">
    <location>
        <position position="1"/>
    </location>
</feature>
<dbReference type="EMBL" id="ADVL01000488">
    <property type="protein sequence ID" value="EFH11140.1"/>
    <property type="molecule type" value="Genomic_DNA"/>
</dbReference>
<accession>D5RNH8</accession>
<dbReference type="Proteomes" id="UP000005324">
    <property type="component" value="Unassembled WGS sequence"/>
</dbReference>
<name>D5RNH8_9PROT</name>